<evidence type="ECO:0000259" key="13">
    <source>
        <dbReference type="PROSITE" id="PS50112"/>
    </source>
</evidence>
<evidence type="ECO:0000256" key="2">
    <source>
        <dbReference type="ARBA" id="ARBA00012438"/>
    </source>
</evidence>
<evidence type="ECO:0000256" key="10">
    <source>
        <dbReference type="SAM" id="MobiDB-lite"/>
    </source>
</evidence>
<dbReference type="EC" id="2.7.13.3" evidence="2"/>
<dbReference type="SUPFAM" id="SSF55785">
    <property type="entry name" value="PYP-like sensor domain (PAS domain)"/>
    <property type="match status" value="2"/>
</dbReference>
<protein>
    <recommendedName>
        <fullName evidence="2">histidine kinase</fullName>
        <ecNumber evidence="2">2.7.13.3</ecNumber>
    </recommendedName>
</protein>
<keyword evidence="6" id="KW-0418">Kinase</keyword>
<evidence type="ECO:0000256" key="9">
    <source>
        <dbReference type="PROSITE-ProRule" id="PRU00169"/>
    </source>
</evidence>
<dbReference type="RefSeq" id="WP_171473157.1">
    <property type="nucleotide sequence ID" value="NZ_CP053452.2"/>
</dbReference>
<dbReference type="Pfam" id="PF00512">
    <property type="entry name" value="HisKA"/>
    <property type="match status" value="1"/>
</dbReference>
<dbReference type="InterPro" id="IPR004358">
    <property type="entry name" value="Sig_transdc_His_kin-like_C"/>
</dbReference>
<dbReference type="CDD" id="cd00082">
    <property type="entry name" value="HisKA"/>
    <property type="match status" value="1"/>
</dbReference>
<keyword evidence="4" id="KW-0808">Transferase</keyword>
<dbReference type="Gene3D" id="3.30.450.20">
    <property type="entry name" value="PAS domain"/>
    <property type="match status" value="2"/>
</dbReference>
<dbReference type="InterPro" id="IPR000700">
    <property type="entry name" value="PAS-assoc_C"/>
</dbReference>
<dbReference type="EMBL" id="CP053452">
    <property type="protein sequence ID" value="QJW97864.1"/>
    <property type="molecule type" value="Genomic_DNA"/>
</dbReference>
<dbReference type="Pfam" id="PF08448">
    <property type="entry name" value="PAS_4"/>
    <property type="match status" value="2"/>
</dbReference>
<sequence>MTDRFEQRPPGRPAPGRSAEEERPGAGALFRLLFDAHPAPMWAFDEETLRFLAVNEAAAIRYGYAREELLGLTVRDVLPTAEADRLAQELVCGGPDANETVSWEHRTKAGALLPLEVVVSPFENAGRPAWLVVGTDATERRRAEAALRESEERLRNVLEHIPCGVFWKDRASIYLGCNDRLARDRGLAVAGEVIGRTDDDLTAVPAEADASRASDRLVIDSGTPLLDAEETCTLADGKAVTLLTSRVPMRDPAGRVIGVLGVYLDVTERKRLEAQLRQSQKMEAIGRLAGGVAHDFNNLLTIISGNVHLIQHLPPGDPEFPQLLDDVRDAAERAAALTRQLLTFSRKQPTRPEVIDLNEVVTGLVSMLRRLIGSGIVIRTPLAPGPVRVRADRGQLEQVLMNLAVNAKDAMPDGGTLTVGTAELAGPPRTARLTIADTGIGMTDEVKRHLFEPFFTTKDVGKGTGLGLATVYGIVQQAGGTVEVESAPGAGAAFTIRLPWCEATPKSSLLMPSPVLFTRSVSGQRSVLLVEDEDRVRKLVRYTLEGQGYTVTEAAGGEAALRLLAPDRRVDLLLTDLVMPGIDGRELATRVRALRPDVGVVFVSGFVPDHRRLEGMAGALFLPKPFSPLDLIKTVERALRHVKPAPAGSA</sequence>
<dbReference type="SUPFAM" id="SSF47384">
    <property type="entry name" value="Homodimeric domain of signal transducing histidine kinase"/>
    <property type="match status" value="1"/>
</dbReference>
<dbReference type="SMART" id="SM00388">
    <property type="entry name" value="HisKA"/>
    <property type="match status" value="1"/>
</dbReference>
<dbReference type="InterPro" id="IPR036097">
    <property type="entry name" value="HisK_dim/P_sf"/>
</dbReference>
<dbReference type="PANTHER" id="PTHR43065:SF46">
    <property type="entry name" value="C4-DICARBOXYLATE TRANSPORT SENSOR PROTEIN DCTB"/>
    <property type="match status" value="1"/>
</dbReference>
<dbReference type="InterPro" id="IPR035965">
    <property type="entry name" value="PAS-like_dom_sf"/>
</dbReference>
<dbReference type="PANTHER" id="PTHR43065">
    <property type="entry name" value="SENSOR HISTIDINE KINASE"/>
    <property type="match status" value="1"/>
</dbReference>
<evidence type="ECO:0000256" key="7">
    <source>
        <dbReference type="ARBA" id="ARBA00022840"/>
    </source>
</evidence>
<dbReference type="NCBIfam" id="TIGR00229">
    <property type="entry name" value="sensory_box"/>
    <property type="match status" value="2"/>
</dbReference>
<organism evidence="15 16">
    <name type="scientific">Frigoriglobus tundricola</name>
    <dbReference type="NCBI Taxonomy" id="2774151"/>
    <lineage>
        <taxon>Bacteria</taxon>
        <taxon>Pseudomonadati</taxon>
        <taxon>Planctomycetota</taxon>
        <taxon>Planctomycetia</taxon>
        <taxon>Gemmatales</taxon>
        <taxon>Gemmataceae</taxon>
        <taxon>Frigoriglobus</taxon>
    </lineage>
</organism>
<comment type="catalytic activity">
    <reaction evidence="1">
        <text>ATP + protein L-histidine = ADP + protein N-phospho-L-histidine.</text>
        <dbReference type="EC" id="2.7.13.3"/>
    </reaction>
</comment>
<dbReference type="InterPro" id="IPR003594">
    <property type="entry name" value="HATPase_dom"/>
</dbReference>
<dbReference type="InterPro" id="IPR013656">
    <property type="entry name" value="PAS_4"/>
</dbReference>
<dbReference type="PRINTS" id="PR00344">
    <property type="entry name" value="BCTRLSENSOR"/>
</dbReference>
<reference evidence="16" key="1">
    <citation type="submission" date="2020-05" db="EMBL/GenBank/DDBJ databases">
        <title>Frigoriglobus tundricola gen. nov., sp. nov., a psychrotolerant cellulolytic planctomycete of the family Gemmataceae with two divergent copies of 16S rRNA gene.</title>
        <authorList>
            <person name="Kulichevskaya I.S."/>
            <person name="Ivanova A.A."/>
            <person name="Naumoff D.G."/>
            <person name="Beletsky A.V."/>
            <person name="Rijpstra W.I.C."/>
            <person name="Sinninghe Damste J.S."/>
            <person name="Mardanov A.V."/>
            <person name="Ravin N.V."/>
            <person name="Dedysh S.N."/>
        </authorList>
    </citation>
    <scope>NUCLEOTIDE SEQUENCE [LARGE SCALE GENOMIC DNA]</scope>
    <source>
        <strain evidence="16">PL17</strain>
    </source>
</reference>
<dbReference type="SMART" id="SM00387">
    <property type="entry name" value="HATPase_c"/>
    <property type="match status" value="1"/>
</dbReference>
<name>A0A6M5YWN2_9BACT</name>
<evidence type="ECO:0000256" key="4">
    <source>
        <dbReference type="ARBA" id="ARBA00022679"/>
    </source>
</evidence>
<evidence type="ECO:0000256" key="3">
    <source>
        <dbReference type="ARBA" id="ARBA00022553"/>
    </source>
</evidence>
<feature type="domain" description="PAC" evidence="14">
    <location>
        <begin position="226"/>
        <end position="278"/>
    </location>
</feature>
<dbReference type="PROSITE" id="PS50109">
    <property type="entry name" value="HIS_KIN"/>
    <property type="match status" value="1"/>
</dbReference>
<dbReference type="PROSITE" id="PS50113">
    <property type="entry name" value="PAC"/>
    <property type="match status" value="1"/>
</dbReference>
<evidence type="ECO:0000259" key="14">
    <source>
        <dbReference type="PROSITE" id="PS50113"/>
    </source>
</evidence>
<dbReference type="PROSITE" id="PS50110">
    <property type="entry name" value="RESPONSE_REGULATORY"/>
    <property type="match status" value="1"/>
</dbReference>
<dbReference type="InterPro" id="IPR000014">
    <property type="entry name" value="PAS"/>
</dbReference>
<evidence type="ECO:0000313" key="15">
    <source>
        <dbReference type="EMBL" id="QJW97864.1"/>
    </source>
</evidence>
<dbReference type="SMART" id="SM00091">
    <property type="entry name" value="PAS"/>
    <property type="match status" value="2"/>
</dbReference>
<dbReference type="Gene3D" id="1.10.287.130">
    <property type="match status" value="1"/>
</dbReference>
<feature type="modified residue" description="4-aspartylphosphate" evidence="9">
    <location>
        <position position="576"/>
    </location>
</feature>
<feature type="domain" description="Histidine kinase" evidence="11">
    <location>
        <begin position="291"/>
        <end position="502"/>
    </location>
</feature>
<dbReference type="PROSITE" id="PS50112">
    <property type="entry name" value="PAS"/>
    <property type="match status" value="1"/>
</dbReference>
<evidence type="ECO:0000313" key="16">
    <source>
        <dbReference type="Proteomes" id="UP000503447"/>
    </source>
</evidence>
<evidence type="ECO:0000256" key="6">
    <source>
        <dbReference type="ARBA" id="ARBA00022777"/>
    </source>
</evidence>
<dbReference type="SMART" id="SM00448">
    <property type="entry name" value="REC"/>
    <property type="match status" value="1"/>
</dbReference>
<dbReference type="InterPro" id="IPR001610">
    <property type="entry name" value="PAC"/>
</dbReference>
<dbReference type="AlphaFoldDB" id="A0A6M5YWN2"/>
<dbReference type="Pfam" id="PF00072">
    <property type="entry name" value="Response_reg"/>
    <property type="match status" value="1"/>
</dbReference>
<dbReference type="Proteomes" id="UP000503447">
    <property type="component" value="Chromosome"/>
</dbReference>
<proteinExistence type="predicted"/>
<keyword evidence="8" id="KW-0902">Two-component regulatory system</keyword>
<dbReference type="InterPro" id="IPR036890">
    <property type="entry name" value="HATPase_C_sf"/>
</dbReference>
<dbReference type="Gene3D" id="3.40.50.2300">
    <property type="match status" value="1"/>
</dbReference>
<keyword evidence="7" id="KW-0067">ATP-binding</keyword>
<evidence type="ECO:0000256" key="1">
    <source>
        <dbReference type="ARBA" id="ARBA00000085"/>
    </source>
</evidence>
<evidence type="ECO:0000256" key="8">
    <source>
        <dbReference type="ARBA" id="ARBA00023012"/>
    </source>
</evidence>
<dbReference type="InterPro" id="IPR011006">
    <property type="entry name" value="CheY-like_superfamily"/>
</dbReference>
<dbReference type="SUPFAM" id="SSF52172">
    <property type="entry name" value="CheY-like"/>
    <property type="match status" value="1"/>
</dbReference>
<feature type="domain" description="Response regulatory" evidence="12">
    <location>
        <begin position="526"/>
        <end position="639"/>
    </location>
</feature>
<evidence type="ECO:0000256" key="5">
    <source>
        <dbReference type="ARBA" id="ARBA00022741"/>
    </source>
</evidence>
<dbReference type="InterPro" id="IPR001789">
    <property type="entry name" value="Sig_transdc_resp-reg_receiver"/>
</dbReference>
<accession>A0A6M5YWN2</accession>
<dbReference type="SUPFAM" id="SSF55874">
    <property type="entry name" value="ATPase domain of HSP90 chaperone/DNA topoisomerase II/histidine kinase"/>
    <property type="match status" value="1"/>
</dbReference>
<keyword evidence="16" id="KW-1185">Reference proteome</keyword>
<evidence type="ECO:0000259" key="12">
    <source>
        <dbReference type="PROSITE" id="PS50110"/>
    </source>
</evidence>
<dbReference type="Gene3D" id="3.30.565.10">
    <property type="entry name" value="Histidine kinase-like ATPase, C-terminal domain"/>
    <property type="match status" value="1"/>
</dbReference>
<dbReference type="Pfam" id="PF02518">
    <property type="entry name" value="HATPase_c"/>
    <property type="match status" value="1"/>
</dbReference>
<gene>
    <name evidence="15" type="ORF">FTUN_5444</name>
</gene>
<keyword evidence="3 9" id="KW-0597">Phosphoprotein</keyword>
<feature type="domain" description="PAS" evidence="13">
    <location>
        <begin position="26"/>
        <end position="90"/>
    </location>
</feature>
<dbReference type="KEGG" id="ftj:FTUN_5444"/>
<evidence type="ECO:0000259" key="11">
    <source>
        <dbReference type="PROSITE" id="PS50109"/>
    </source>
</evidence>
<dbReference type="SMART" id="SM00086">
    <property type="entry name" value="PAC"/>
    <property type="match status" value="2"/>
</dbReference>
<keyword evidence="5" id="KW-0547">Nucleotide-binding</keyword>
<dbReference type="GO" id="GO:0000155">
    <property type="term" value="F:phosphorelay sensor kinase activity"/>
    <property type="evidence" value="ECO:0007669"/>
    <property type="project" value="InterPro"/>
</dbReference>
<feature type="region of interest" description="Disordered" evidence="10">
    <location>
        <begin position="1"/>
        <end position="22"/>
    </location>
</feature>
<dbReference type="InterPro" id="IPR003661">
    <property type="entry name" value="HisK_dim/P_dom"/>
</dbReference>
<dbReference type="InterPro" id="IPR005467">
    <property type="entry name" value="His_kinase_dom"/>
</dbReference>
<dbReference type="CDD" id="cd00130">
    <property type="entry name" value="PAS"/>
    <property type="match status" value="1"/>
</dbReference>
<dbReference type="GO" id="GO:0005524">
    <property type="term" value="F:ATP binding"/>
    <property type="evidence" value="ECO:0007669"/>
    <property type="project" value="UniProtKB-KW"/>
</dbReference>